<dbReference type="Proteomes" id="UP000030651">
    <property type="component" value="Unassembled WGS sequence"/>
</dbReference>
<dbReference type="GeneID" id="19270964"/>
<dbReference type="KEGG" id="pfy:PFICI_05951"/>
<evidence type="ECO:0000313" key="3">
    <source>
        <dbReference type="Proteomes" id="UP000030651"/>
    </source>
</evidence>
<sequence>MSDFFDQDMSSMPLLSDAQGYVNPYQHPSQMSPLAGVTGTFAPTLHGPMPAQTNQALFMSPTLYQPTRASRQTGCSCLGGIEARYAQQLCLSKLESIQKDVAPVSEIRTDVTSMRREVQGAFNRLEKLEAKIDALGQAIEQIQLSLAGFAGRFEDLQNGLRAFSADCHAWFARLGKEADEILGEQGRSGAASAPPGGGTPSFDFMMGQHVTDMNDQINSFNFG</sequence>
<proteinExistence type="predicted"/>
<name>W3XDE7_PESFW</name>
<keyword evidence="1" id="KW-0175">Coiled coil</keyword>
<gene>
    <name evidence="2" type="ORF">PFICI_05951</name>
</gene>
<reference evidence="3" key="1">
    <citation type="journal article" date="2015" name="BMC Genomics">
        <title>Genomic and transcriptomic analysis of the endophytic fungus Pestalotiopsis fici reveals its lifestyle and high potential for synthesis of natural products.</title>
        <authorList>
            <person name="Wang X."/>
            <person name="Zhang X."/>
            <person name="Liu L."/>
            <person name="Xiang M."/>
            <person name="Wang W."/>
            <person name="Sun X."/>
            <person name="Che Y."/>
            <person name="Guo L."/>
            <person name="Liu G."/>
            <person name="Guo L."/>
            <person name="Wang C."/>
            <person name="Yin W.B."/>
            <person name="Stadler M."/>
            <person name="Zhang X."/>
            <person name="Liu X."/>
        </authorList>
    </citation>
    <scope>NUCLEOTIDE SEQUENCE [LARGE SCALE GENOMIC DNA]</scope>
    <source>
        <strain evidence="3">W106-1 / CGMCC3.15140</strain>
    </source>
</reference>
<keyword evidence="3" id="KW-1185">Reference proteome</keyword>
<protein>
    <submittedName>
        <fullName evidence="2">Uncharacterized protein</fullName>
    </submittedName>
</protein>
<feature type="coiled-coil region" evidence="1">
    <location>
        <begin position="111"/>
        <end position="145"/>
    </location>
</feature>
<evidence type="ECO:0000313" key="2">
    <source>
        <dbReference type="EMBL" id="ETS84075.1"/>
    </source>
</evidence>
<accession>W3XDE7</accession>
<evidence type="ECO:0000256" key="1">
    <source>
        <dbReference type="SAM" id="Coils"/>
    </source>
</evidence>
<dbReference type="EMBL" id="KI912111">
    <property type="protein sequence ID" value="ETS84075.1"/>
    <property type="molecule type" value="Genomic_DNA"/>
</dbReference>
<organism evidence="2 3">
    <name type="scientific">Pestalotiopsis fici (strain W106-1 / CGMCC3.15140)</name>
    <dbReference type="NCBI Taxonomy" id="1229662"/>
    <lineage>
        <taxon>Eukaryota</taxon>
        <taxon>Fungi</taxon>
        <taxon>Dikarya</taxon>
        <taxon>Ascomycota</taxon>
        <taxon>Pezizomycotina</taxon>
        <taxon>Sordariomycetes</taxon>
        <taxon>Xylariomycetidae</taxon>
        <taxon>Amphisphaeriales</taxon>
        <taxon>Sporocadaceae</taxon>
        <taxon>Pestalotiopsis</taxon>
    </lineage>
</organism>
<dbReference type="HOGENOM" id="CLU_1240501_0_0_1"/>
<dbReference type="InParanoid" id="W3XDE7"/>
<dbReference type="RefSeq" id="XP_007832723.1">
    <property type="nucleotide sequence ID" value="XM_007834532.1"/>
</dbReference>
<dbReference type="AlphaFoldDB" id="W3XDE7"/>